<protein>
    <submittedName>
        <fullName evidence="1">Uncharacterized protein</fullName>
    </submittedName>
</protein>
<proteinExistence type="predicted"/>
<comment type="caution">
    <text evidence="1">The sequence shown here is derived from an EMBL/GenBank/DDBJ whole genome shotgun (WGS) entry which is preliminary data.</text>
</comment>
<dbReference type="RefSeq" id="WP_218902030.1">
    <property type="nucleotide sequence ID" value="NZ_JACCFO010000001.1"/>
</dbReference>
<sequence>MMVRNYQRKTQRPSSDRRLRVTFTRREQIDTEKIAEVLIRVALREAGTTSRIGQAGDQLRALLSSER</sequence>
<organism evidence="1 2">
    <name type="scientific">Streptomonospora nanhaiensis</name>
    <dbReference type="NCBI Taxonomy" id="1323731"/>
    <lineage>
        <taxon>Bacteria</taxon>
        <taxon>Bacillati</taxon>
        <taxon>Actinomycetota</taxon>
        <taxon>Actinomycetes</taxon>
        <taxon>Streptosporangiales</taxon>
        <taxon>Nocardiopsidaceae</taxon>
        <taxon>Streptomonospora</taxon>
    </lineage>
</organism>
<evidence type="ECO:0000313" key="2">
    <source>
        <dbReference type="Proteomes" id="UP000575985"/>
    </source>
</evidence>
<evidence type="ECO:0000313" key="1">
    <source>
        <dbReference type="EMBL" id="NYI98524.1"/>
    </source>
</evidence>
<accession>A0A853BU77</accession>
<keyword evidence="2" id="KW-1185">Reference proteome</keyword>
<name>A0A853BU77_9ACTN</name>
<dbReference type="Proteomes" id="UP000575985">
    <property type="component" value="Unassembled WGS sequence"/>
</dbReference>
<reference evidence="1 2" key="1">
    <citation type="submission" date="2020-07" db="EMBL/GenBank/DDBJ databases">
        <title>Sequencing the genomes of 1000 actinobacteria strains.</title>
        <authorList>
            <person name="Klenk H.-P."/>
        </authorList>
    </citation>
    <scope>NUCLEOTIDE SEQUENCE [LARGE SCALE GENOMIC DNA]</scope>
    <source>
        <strain evidence="1 2">DSM 45927</strain>
    </source>
</reference>
<dbReference type="AlphaFoldDB" id="A0A853BU77"/>
<gene>
    <name evidence="1" type="ORF">HNR12_004801</name>
</gene>
<dbReference type="EMBL" id="JACCFO010000001">
    <property type="protein sequence ID" value="NYI98524.1"/>
    <property type="molecule type" value="Genomic_DNA"/>
</dbReference>